<name>A0A8T2JCY2_9PIPI</name>
<dbReference type="InterPro" id="IPR029156">
    <property type="entry name" value="CTC1"/>
</dbReference>
<dbReference type="GO" id="GO:0042162">
    <property type="term" value="F:telomeric DNA binding"/>
    <property type="evidence" value="ECO:0007669"/>
    <property type="project" value="TreeGrafter"/>
</dbReference>
<dbReference type="GO" id="GO:0045740">
    <property type="term" value="P:positive regulation of DNA replication"/>
    <property type="evidence" value="ECO:0007669"/>
    <property type="project" value="TreeGrafter"/>
</dbReference>
<dbReference type="InterPro" id="IPR042617">
    <property type="entry name" value="CTC1-like"/>
</dbReference>
<keyword evidence="10" id="KW-1185">Reference proteome</keyword>
<dbReference type="PANTHER" id="PTHR14865">
    <property type="entry name" value="CST COMPLEX SUBUNIT CTC1"/>
    <property type="match status" value="1"/>
</dbReference>
<comment type="caution">
    <text evidence="9">The sequence shown here is derived from an EMBL/GenBank/DDBJ whole genome shotgun (WGS) entry which is preliminary data.</text>
</comment>
<dbReference type="PANTHER" id="PTHR14865:SF2">
    <property type="entry name" value="CST COMPLEX SUBUNIT CTC1"/>
    <property type="match status" value="1"/>
</dbReference>
<gene>
    <name evidence="9" type="ORF">GDO86_007028</name>
</gene>
<evidence type="ECO:0000313" key="9">
    <source>
        <dbReference type="EMBL" id="KAG8441503.1"/>
    </source>
</evidence>
<dbReference type="GO" id="GO:1990879">
    <property type="term" value="C:CST complex"/>
    <property type="evidence" value="ECO:0007669"/>
    <property type="project" value="TreeGrafter"/>
</dbReference>
<evidence type="ECO:0000256" key="5">
    <source>
        <dbReference type="ARBA" id="ARBA00022454"/>
    </source>
</evidence>
<evidence type="ECO:0000256" key="3">
    <source>
        <dbReference type="ARBA" id="ARBA00006332"/>
    </source>
</evidence>
<evidence type="ECO:0000256" key="8">
    <source>
        <dbReference type="ARBA" id="ARBA00023242"/>
    </source>
</evidence>
<comment type="similarity">
    <text evidence="3">Belongs to the CTC1 family.</text>
</comment>
<evidence type="ECO:0000256" key="1">
    <source>
        <dbReference type="ARBA" id="ARBA00004123"/>
    </source>
</evidence>
<dbReference type="OrthoDB" id="2314520at2759"/>
<keyword evidence="6" id="KW-0779">Telomere</keyword>
<proteinExistence type="inferred from homology"/>
<dbReference type="Proteomes" id="UP000812440">
    <property type="component" value="Chromosome 3"/>
</dbReference>
<evidence type="ECO:0000256" key="7">
    <source>
        <dbReference type="ARBA" id="ARBA00023125"/>
    </source>
</evidence>
<keyword evidence="8" id="KW-0539">Nucleus</keyword>
<dbReference type="AlphaFoldDB" id="A0A8T2JCY2"/>
<keyword evidence="5" id="KW-0158">Chromosome</keyword>
<dbReference type="Pfam" id="PF15489">
    <property type="entry name" value="CTC1"/>
    <property type="match status" value="1"/>
</dbReference>
<comment type="subcellular location">
    <subcellularLocation>
        <location evidence="2">Chromosome</location>
        <location evidence="2">Telomere</location>
    </subcellularLocation>
    <subcellularLocation>
        <location evidence="1">Nucleus</location>
    </subcellularLocation>
</comment>
<reference evidence="9" key="1">
    <citation type="thesis" date="2020" institute="ProQuest LLC" country="789 East Eisenhower Parkway, Ann Arbor, MI, USA">
        <title>Comparative Genomics and Chromosome Evolution.</title>
        <authorList>
            <person name="Mudd A.B."/>
        </authorList>
    </citation>
    <scope>NUCLEOTIDE SEQUENCE</scope>
    <source>
        <strain evidence="9">Female2</strain>
        <tissue evidence="9">Blood</tissue>
    </source>
</reference>
<dbReference type="EMBL" id="JAACNH010000006">
    <property type="protein sequence ID" value="KAG8441503.1"/>
    <property type="molecule type" value="Genomic_DNA"/>
</dbReference>
<accession>A0A8T2JCY2</accession>
<sequence length="775" mass="86330">MNGGRGLREGATVEVTDAHLQQSPSPHFHQIVLSCCLRSTVRVRQFSRLCAALSPTSISGNLHLHLLFRYHLHLPEYLWVCEITKKLKEKFYPCMVKRRCLWGSFSSSGTPGLTEKLLSETLSSFSGLRCERDLQGEILKEPHECPLGQYSALPSPWTLPPLSLLPSPVSDSQYLQNEESNQSLHWTHHALSPKHLPSKPRLIGVLQASCSGYLALKDQTLSLPCLVVPRPSISWIGCVLEVGPYELVTERVQDTERDGRMSTMTYVVFHSSDVTVLHQSSGCPSCPRTPSVSPPPCKIAKLEGAWASRIFLLKRVEALVPVPGSKGTFQFQAQAIWLGTPQIFPSQTEIEDEEQRESWKEKYKSRSKVVLIFCNSAARWFHFMHPNRVYRMIATGEMDLEIFDRQPEDSLPRSSLPLCFRVPCEWTLQDVEVPGDLTCPLESPLSVDQALNDSCTGSLVSVTGVVSQRVLCDKQNMRKFPSIACTESFLPHGVSLKVTLTESSSHSVLSVYMNLSQSSYPIGLLPGSTVLLQGLERKVSRYGSVYLHSVPLTAVTVLGLPSKGSENLPIPKLGLFTQLLGPSIVQRVLCSITCVLSVTLNWDCSACGDVFKKGICNRCTSRSGVFHAKAWVKVEDGSGEANLQLHDNDVVTALGIQRGLWEALQGRVLSRGELMVQNRGRNYETSSEVRSEDALSCHVMHLISRPAVSRPLILTFKQLAGAAREQSNLRRFNRKERDYMTQVLPSLSLLCVRLEEVEPQALCHMMRDRSQSENN</sequence>
<protein>
    <recommendedName>
        <fullName evidence="4">CST complex subunit CTC1</fullName>
    </recommendedName>
</protein>
<evidence type="ECO:0000256" key="4">
    <source>
        <dbReference type="ARBA" id="ARBA00016175"/>
    </source>
</evidence>
<evidence type="ECO:0000256" key="2">
    <source>
        <dbReference type="ARBA" id="ARBA00004574"/>
    </source>
</evidence>
<dbReference type="GO" id="GO:0010833">
    <property type="term" value="P:telomere maintenance via telomere lengthening"/>
    <property type="evidence" value="ECO:0007669"/>
    <property type="project" value="TreeGrafter"/>
</dbReference>
<keyword evidence="7" id="KW-0238">DNA-binding</keyword>
<organism evidence="9 10">
    <name type="scientific">Hymenochirus boettgeri</name>
    <name type="common">Congo dwarf clawed frog</name>
    <dbReference type="NCBI Taxonomy" id="247094"/>
    <lineage>
        <taxon>Eukaryota</taxon>
        <taxon>Metazoa</taxon>
        <taxon>Chordata</taxon>
        <taxon>Craniata</taxon>
        <taxon>Vertebrata</taxon>
        <taxon>Euteleostomi</taxon>
        <taxon>Amphibia</taxon>
        <taxon>Batrachia</taxon>
        <taxon>Anura</taxon>
        <taxon>Pipoidea</taxon>
        <taxon>Pipidae</taxon>
        <taxon>Pipinae</taxon>
        <taxon>Hymenochirus</taxon>
    </lineage>
</organism>
<evidence type="ECO:0000313" key="10">
    <source>
        <dbReference type="Proteomes" id="UP000812440"/>
    </source>
</evidence>
<dbReference type="GO" id="GO:0003697">
    <property type="term" value="F:single-stranded DNA binding"/>
    <property type="evidence" value="ECO:0007669"/>
    <property type="project" value="InterPro"/>
</dbReference>
<evidence type="ECO:0000256" key="6">
    <source>
        <dbReference type="ARBA" id="ARBA00022895"/>
    </source>
</evidence>
<dbReference type="PROSITE" id="PS51257">
    <property type="entry name" value="PROKAR_LIPOPROTEIN"/>
    <property type="match status" value="1"/>
</dbReference>